<evidence type="ECO:0000313" key="2">
    <source>
        <dbReference type="Proteomes" id="UP000886824"/>
    </source>
</evidence>
<dbReference type="EMBL" id="DXCX01000016">
    <property type="protein sequence ID" value="HIY72607.1"/>
    <property type="molecule type" value="Genomic_DNA"/>
</dbReference>
<sequence length="433" mass="49279">MYIGQMGTNPWLKTSWLNRAGFQQISKNMSNTLPKEHTQQQTKSVSTDRFQLSSSYPRFPNQMKILETPEATQVNATLVAADLRPASEKAYTEEDALMNQYMKQYRLSFVKEGDSYVLDPSKPVKLMTEGQVSQESLDAFRAELEANGLGDEIDWRGVQEDFARMDIRFDNAERFETKADYLASRYAVLKDRIQTQYTGEKLEQEMQKLDGLYTKAKEDMADSYTANIGGFYEEMGQAGVSEEMRESVLAAIDSKADEYSAYLAENDIYADITGPSRQWLKQDDGYMAAKLRERAAASSADGTNTQMVSQQALFSADDLSFAAIYAKGLSEQIKHPDWDVKEPVESDSALGKYLAEQYRSLTDGMEQADISNEMSRILKDSFEPFIDKFLDALNQKIDHNRERVAEKSWLSGFIRTEYINREEVYRAFAMAQS</sequence>
<reference evidence="1" key="2">
    <citation type="submission" date="2021-04" db="EMBL/GenBank/DDBJ databases">
        <authorList>
            <person name="Gilroy R."/>
        </authorList>
    </citation>
    <scope>NUCLEOTIDE SEQUENCE</scope>
    <source>
        <strain evidence="1">CHK33-7979</strain>
    </source>
</reference>
<gene>
    <name evidence="1" type="ORF">H9826_01350</name>
</gene>
<protein>
    <submittedName>
        <fullName evidence="1">Uncharacterized protein</fullName>
    </submittedName>
</protein>
<comment type="caution">
    <text evidence="1">The sequence shown here is derived from an EMBL/GenBank/DDBJ whole genome shotgun (WGS) entry which is preliminary data.</text>
</comment>
<dbReference type="AlphaFoldDB" id="A0A9D1Z3B2"/>
<proteinExistence type="predicted"/>
<reference evidence="1" key="1">
    <citation type="journal article" date="2021" name="PeerJ">
        <title>Extensive microbial diversity within the chicken gut microbiome revealed by metagenomics and culture.</title>
        <authorList>
            <person name="Gilroy R."/>
            <person name="Ravi A."/>
            <person name="Getino M."/>
            <person name="Pursley I."/>
            <person name="Horton D.L."/>
            <person name="Alikhan N.F."/>
            <person name="Baker D."/>
            <person name="Gharbi K."/>
            <person name="Hall N."/>
            <person name="Watson M."/>
            <person name="Adriaenssens E.M."/>
            <person name="Foster-Nyarko E."/>
            <person name="Jarju S."/>
            <person name="Secka A."/>
            <person name="Antonio M."/>
            <person name="Oren A."/>
            <person name="Chaudhuri R.R."/>
            <person name="La Ragione R."/>
            <person name="Hildebrand F."/>
            <person name="Pallen M.J."/>
        </authorList>
    </citation>
    <scope>NUCLEOTIDE SEQUENCE</scope>
    <source>
        <strain evidence="1">CHK33-7979</strain>
    </source>
</reference>
<organism evidence="1 2">
    <name type="scientific">Candidatus Intestinimonas merdavium</name>
    <dbReference type="NCBI Taxonomy" id="2838622"/>
    <lineage>
        <taxon>Bacteria</taxon>
        <taxon>Bacillati</taxon>
        <taxon>Bacillota</taxon>
        <taxon>Clostridia</taxon>
        <taxon>Eubacteriales</taxon>
        <taxon>Intestinimonas</taxon>
    </lineage>
</organism>
<dbReference type="Proteomes" id="UP000886824">
    <property type="component" value="Unassembled WGS sequence"/>
</dbReference>
<evidence type="ECO:0000313" key="1">
    <source>
        <dbReference type="EMBL" id="HIY72607.1"/>
    </source>
</evidence>
<name>A0A9D1Z3B2_9FIRM</name>
<accession>A0A9D1Z3B2</accession>